<feature type="active site" evidence="7">
    <location>
        <position position="143"/>
    </location>
</feature>
<proteinExistence type="inferred from homology"/>
<evidence type="ECO:0000256" key="3">
    <source>
        <dbReference type="ARBA" id="ARBA00022801"/>
    </source>
</evidence>
<dbReference type="GO" id="GO:0008360">
    <property type="term" value="P:regulation of cell shape"/>
    <property type="evidence" value="ECO:0007669"/>
    <property type="project" value="UniProtKB-KW"/>
</dbReference>
<dbReference type="GO" id="GO:0071555">
    <property type="term" value="P:cell wall organization"/>
    <property type="evidence" value="ECO:0007669"/>
    <property type="project" value="UniProtKB-KW"/>
</dbReference>
<dbReference type="Pfam" id="PF00768">
    <property type="entry name" value="Peptidase_S11"/>
    <property type="match status" value="1"/>
</dbReference>
<organism evidence="11 12">
    <name type="scientific">Amycolatopsis rifamycinica</name>
    <dbReference type="NCBI Taxonomy" id="287986"/>
    <lineage>
        <taxon>Bacteria</taxon>
        <taxon>Bacillati</taxon>
        <taxon>Actinomycetota</taxon>
        <taxon>Actinomycetes</taxon>
        <taxon>Pseudonocardiales</taxon>
        <taxon>Pseudonocardiaceae</taxon>
        <taxon>Amycolatopsis</taxon>
    </lineage>
</organism>
<dbReference type="Proteomes" id="UP000027345">
    <property type="component" value="Unassembled WGS sequence"/>
</dbReference>
<evidence type="ECO:0000256" key="9">
    <source>
        <dbReference type="RuleBase" id="RU004016"/>
    </source>
</evidence>
<dbReference type="RefSeq" id="WP_043778790.1">
    <property type="nucleotide sequence ID" value="NZ_JMQI01000021.1"/>
</dbReference>
<dbReference type="AlphaFoldDB" id="A0A066U4F6"/>
<evidence type="ECO:0000256" key="2">
    <source>
        <dbReference type="ARBA" id="ARBA00022729"/>
    </source>
</evidence>
<comment type="similarity">
    <text evidence="1 9">Belongs to the peptidase S11 family.</text>
</comment>
<dbReference type="Gene3D" id="3.40.710.10">
    <property type="entry name" value="DD-peptidase/beta-lactamase superfamily"/>
    <property type="match status" value="1"/>
</dbReference>
<evidence type="ECO:0000313" key="11">
    <source>
        <dbReference type="EMBL" id="KDN22336.1"/>
    </source>
</evidence>
<keyword evidence="12" id="KW-1185">Reference proteome</keyword>
<gene>
    <name evidence="11" type="ORF">DV20_10515</name>
</gene>
<evidence type="ECO:0000256" key="1">
    <source>
        <dbReference type="ARBA" id="ARBA00007164"/>
    </source>
</evidence>
<sequence>MARTRIPPAATGIAAAVAVVLAVAGWVVFPPETAGRALAARPDVDLPLPWPAGGQASAEVQNLGSLGSRGEQRPVPIASLTKVMTAHVVLKDHPLAPGEAGPEITVDEQAEAESTSAEESSAPVRAGRRFSERDLLALMLVPSGNNVARLLARWDAGGQDAFVAKMNREAAALGMTSTTYTGASGVEDSTTSTATDQLRLAREAMKHPVIRAIVATPSLRIDGVPGSVVNTNTLLGRDGVIGLKTGSSTAAGGALMWAARAGNGALILGVVLHQNPGGSPAAGLRAALETSGKLIAAIQRELPAATR</sequence>
<keyword evidence="6" id="KW-0961">Cell wall biogenesis/degradation</keyword>
<dbReference type="GO" id="GO:0009252">
    <property type="term" value="P:peptidoglycan biosynthetic process"/>
    <property type="evidence" value="ECO:0007669"/>
    <property type="project" value="UniProtKB-KW"/>
</dbReference>
<feature type="binding site" evidence="8">
    <location>
        <position position="244"/>
    </location>
    <ligand>
        <name>substrate</name>
    </ligand>
</feature>
<dbReference type="SUPFAM" id="SSF56601">
    <property type="entry name" value="beta-lactamase/transpeptidase-like"/>
    <property type="match status" value="1"/>
</dbReference>
<evidence type="ECO:0000256" key="7">
    <source>
        <dbReference type="PIRSR" id="PIRSR618044-1"/>
    </source>
</evidence>
<keyword evidence="2" id="KW-0732">Signal</keyword>
<feature type="domain" description="Peptidase S11 D-alanyl-D-alanine carboxypeptidase A N-terminal" evidence="10">
    <location>
        <begin position="68"/>
        <end position="272"/>
    </location>
</feature>
<dbReference type="STRING" id="287986.DV20_10515"/>
<evidence type="ECO:0000256" key="6">
    <source>
        <dbReference type="ARBA" id="ARBA00023316"/>
    </source>
</evidence>
<dbReference type="PRINTS" id="PR00725">
    <property type="entry name" value="DADACBPTASE1"/>
</dbReference>
<keyword evidence="4" id="KW-0133">Cell shape</keyword>
<evidence type="ECO:0000256" key="5">
    <source>
        <dbReference type="ARBA" id="ARBA00022984"/>
    </source>
</evidence>
<dbReference type="EMBL" id="JMQI01000021">
    <property type="protein sequence ID" value="KDN22336.1"/>
    <property type="molecule type" value="Genomic_DNA"/>
</dbReference>
<name>A0A066U4F6_9PSEU</name>
<dbReference type="InterPro" id="IPR018044">
    <property type="entry name" value="Peptidase_S11"/>
</dbReference>
<feature type="active site" description="Acyl-ester intermediate" evidence="7">
    <location>
        <position position="79"/>
    </location>
</feature>
<protein>
    <submittedName>
        <fullName evidence="11">Peptidase M15</fullName>
    </submittedName>
</protein>
<accession>A0A066U4F6</accession>
<dbReference type="InterPro" id="IPR012338">
    <property type="entry name" value="Beta-lactam/transpept-like"/>
</dbReference>
<dbReference type="OrthoDB" id="3530815at2"/>
<dbReference type="GO" id="GO:0009002">
    <property type="term" value="F:serine-type D-Ala-D-Ala carboxypeptidase activity"/>
    <property type="evidence" value="ECO:0007669"/>
    <property type="project" value="InterPro"/>
</dbReference>
<reference evidence="11 12" key="1">
    <citation type="submission" date="2014-05" db="EMBL/GenBank/DDBJ databases">
        <title>Draft genome sequence of Amycolatopsis rifamycinica DSM 46095.</title>
        <authorList>
            <person name="Lal R."/>
            <person name="Saxena A."/>
            <person name="Kumari R."/>
            <person name="Mukherjee U."/>
            <person name="Singh P."/>
            <person name="Sangwan N."/>
            <person name="Mahato N.K."/>
        </authorList>
    </citation>
    <scope>NUCLEOTIDE SEQUENCE [LARGE SCALE GENOMIC DNA]</scope>
    <source>
        <strain evidence="11 12">DSM 46095</strain>
    </source>
</reference>
<dbReference type="InterPro" id="IPR001967">
    <property type="entry name" value="Peptidase_S11_N"/>
</dbReference>
<keyword evidence="5" id="KW-0573">Peptidoglycan synthesis</keyword>
<keyword evidence="3" id="KW-0378">Hydrolase</keyword>
<evidence type="ECO:0000313" key="12">
    <source>
        <dbReference type="Proteomes" id="UP000027345"/>
    </source>
</evidence>
<comment type="caution">
    <text evidence="11">The sequence shown here is derived from an EMBL/GenBank/DDBJ whole genome shotgun (WGS) entry which is preliminary data.</text>
</comment>
<evidence type="ECO:0000256" key="4">
    <source>
        <dbReference type="ARBA" id="ARBA00022960"/>
    </source>
</evidence>
<feature type="active site" description="Proton acceptor" evidence="7">
    <location>
        <position position="82"/>
    </location>
</feature>
<dbReference type="PANTHER" id="PTHR21581">
    <property type="entry name" value="D-ALANYL-D-ALANINE CARBOXYPEPTIDASE"/>
    <property type="match status" value="1"/>
</dbReference>
<evidence type="ECO:0000256" key="8">
    <source>
        <dbReference type="PIRSR" id="PIRSR618044-2"/>
    </source>
</evidence>
<evidence type="ECO:0000259" key="10">
    <source>
        <dbReference type="Pfam" id="PF00768"/>
    </source>
</evidence>
<dbReference type="eggNOG" id="COG1686">
    <property type="taxonomic scope" value="Bacteria"/>
</dbReference>
<dbReference type="PANTHER" id="PTHR21581:SF33">
    <property type="entry name" value="D-ALANYL-D-ALANINE CARBOXYPEPTIDASE DACB"/>
    <property type="match status" value="1"/>
</dbReference>
<dbReference type="GO" id="GO:0006508">
    <property type="term" value="P:proteolysis"/>
    <property type="evidence" value="ECO:0007669"/>
    <property type="project" value="InterPro"/>
</dbReference>